<organism evidence="15 16">
    <name type="scientific">Helicobacter saguini</name>
    <dbReference type="NCBI Taxonomy" id="1548018"/>
    <lineage>
        <taxon>Bacteria</taxon>
        <taxon>Pseudomonadati</taxon>
        <taxon>Campylobacterota</taxon>
        <taxon>Epsilonproteobacteria</taxon>
        <taxon>Campylobacterales</taxon>
        <taxon>Helicobacteraceae</taxon>
        <taxon>Helicobacter</taxon>
    </lineage>
</organism>
<dbReference type="InterPro" id="IPR036188">
    <property type="entry name" value="FAD/NAD-bd_sf"/>
</dbReference>
<feature type="compositionally biased region" description="Acidic residues" evidence="12">
    <location>
        <begin position="234"/>
        <end position="243"/>
    </location>
</feature>
<dbReference type="InterPro" id="IPR004416">
    <property type="entry name" value="MnmG"/>
</dbReference>
<dbReference type="FunFam" id="1.10.150.570:FF:000001">
    <property type="entry name" value="tRNA uridine 5-carboxymethylaminomethyl modification enzyme MnmG"/>
    <property type="match status" value="1"/>
</dbReference>
<reference evidence="15" key="3">
    <citation type="submission" date="2018-04" db="EMBL/GenBank/DDBJ databases">
        <authorList>
            <person name="Sheh A."/>
            <person name="Shen Z."/>
            <person name="Mannion A.J."/>
            <person name="Fox J.G."/>
        </authorList>
    </citation>
    <scope>NUCLEOTIDE SEQUENCE</scope>
    <source>
        <strain evidence="15">MIT 97-6194</strain>
    </source>
</reference>
<feature type="region of interest" description="Disordered" evidence="12">
    <location>
        <begin position="234"/>
        <end position="294"/>
    </location>
</feature>
<protein>
    <recommendedName>
        <fullName evidence="4 11">tRNA uridine 5-carboxymethylaminomethyl modification enzyme MnmG</fullName>
    </recommendedName>
    <alternativeName>
        <fullName evidence="10 11">Glucose-inhibited division protein A</fullName>
    </alternativeName>
</protein>
<dbReference type="InterPro" id="IPR002218">
    <property type="entry name" value="MnmG-rel"/>
</dbReference>
<keyword evidence="5 11" id="KW-0285">Flavoprotein</keyword>
<evidence type="ECO:0000259" key="13">
    <source>
        <dbReference type="SMART" id="SM01228"/>
    </source>
</evidence>
<evidence type="ECO:0000256" key="10">
    <source>
        <dbReference type="ARBA" id="ARBA00031800"/>
    </source>
</evidence>
<feature type="binding site" evidence="11">
    <location>
        <begin position="10"/>
        <end position="15"/>
    </location>
    <ligand>
        <name>FAD</name>
        <dbReference type="ChEBI" id="CHEBI:57692"/>
    </ligand>
</feature>
<dbReference type="EMBL" id="JRMP02000013">
    <property type="protein sequence ID" value="TLD93632.1"/>
    <property type="molecule type" value="Genomic_DNA"/>
</dbReference>
<feature type="compositionally biased region" description="Basic and acidic residues" evidence="12">
    <location>
        <begin position="250"/>
        <end position="264"/>
    </location>
</feature>
<feature type="binding site" evidence="11">
    <location>
        <position position="521"/>
    </location>
    <ligand>
        <name>FAD</name>
        <dbReference type="ChEBI" id="CHEBI:57692"/>
    </ligand>
</feature>
<evidence type="ECO:0000313" key="17">
    <source>
        <dbReference type="Proteomes" id="UP000477070"/>
    </source>
</evidence>
<dbReference type="InterPro" id="IPR026904">
    <property type="entry name" value="MnmG_C"/>
</dbReference>
<dbReference type="Pfam" id="PF01134">
    <property type="entry name" value="GIDA"/>
    <property type="match status" value="2"/>
</dbReference>
<dbReference type="Gene3D" id="3.50.50.60">
    <property type="entry name" value="FAD/NAD(P)-binding domain"/>
    <property type="match status" value="2"/>
</dbReference>
<comment type="subunit">
    <text evidence="9 11">Homodimer. Heterotetramer of two MnmE and two MnmG subunits.</text>
</comment>
<evidence type="ECO:0000313" key="14">
    <source>
        <dbReference type="EMBL" id="MWV68911.1"/>
    </source>
</evidence>
<evidence type="ECO:0000256" key="7">
    <source>
        <dbReference type="ARBA" id="ARBA00022827"/>
    </source>
</evidence>
<gene>
    <name evidence="11 15" type="primary">mnmG</name>
    <name evidence="11" type="synonym">gidA</name>
    <name evidence="14" type="ORF">DCO61_02435</name>
    <name evidence="15" type="ORF">LS64_008360</name>
</gene>
<dbReference type="SUPFAM" id="SSF51905">
    <property type="entry name" value="FAD/NAD(P)-binding domain"/>
    <property type="match status" value="1"/>
</dbReference>
<comment type="cofactor">
    <cofactor evidence="1 11">
        <name>FAD</name>
        <dbReference type="ChEBI" id="CHEBI:57692"/>
    </cofactor>
</comment>
<feature type="compositionally biased region" description="Low complexity" evidence="12">
    <location>
        <begin position="265"/>
        <end position="277"/>
    </location>
</feature>
<evidence type="ECO:0000313" key="15">
    <source>
        <dbReference type="EMBL" id="TLD93632.1"/>
    </source>
</evidence>
<proteinExistence type="inferred from homology"/>
<dbReference type="GO" id="GO:0030488">
    <property type="term" value="P:tRNA methylation"/>
    <property type="evidence" value="ECO:0007669"/>
    <property type="project" value="TreeGrafter"/>
</dbReference>
<keyword evidence="11" id="KW-0963">Cytoplasm</keyword>
<dbReference type="GO" id="GO:0005829">
    <property type="term" value="C:cytosol"/>
    <property type="evidence" value="ECO:0007669"/>
    <property type="project" value="TreeGrafter"/>
</dbReference>
<evidence type="ECO:0000256" key="4">
    <source>
        <dbReference type="ARBA" id="ARBA00020461"/>
    </source>
</evidence>
<evidence type="ECO:0000256" key="2">
    <source>
        <dbReference type="ARBA" id="ARBA00003717"/>
    </source>
</evidence>
<dbReference type="FunFam" id="3.50.50.60:FF:000002">
    <property type="entry name" value="tRNA uridine 5-carboxymethylaminomethyl modification enzyme MnmG"/>
    <property type="match status" value="1"/>
</dbReference>
<evidence type="ECO:0000256" key="1">
    <source>
        <dbReference type="ARBA" id="ARBA00001974"/>
    </source>
</evidence>
<dbReference type="OrthoDB" id="9815560at2"/>
<evidence type="ECO:0000256" key="3">
    <source>
        <dbReference type="ARBA" id="ARBA00007653"/>
    </source>
</evidence>
<dbReference type="EMBL" id="QBIU01000001">
    <property type="protein sequence ID" value="MWV68911.1"/>
    <property type="molecule type" value="Genomic_DNA"/>
</dbReference>
<feature type="binding site" evidence="11">
    <location>
        <begin position="424"/>
        <end position="438"/>
    </location>
    <ligand>
        <name>NAD(+)</name>
        <dbReference type="ChEBI" id="CHEBI:57540"/>
    </ligand>
</feature>
<dbReference type="GO" id="GO:0050660">
    <property type="term" value="F:flavin adenine dinucleotide binding"/>
    <property type="evidence" value="ECO:0007669"/>
    <property type="project" value="UniProtKB-UniRule"/>
</dbReference>
<feature type="binding site" evidence="11">
    <location>
        <position position="182"/>
    </location>
    <ligand>
        <name>FAD</name>
        <dbReference type="ChEBI" id="CHEBI:57692"/>
    </ligand>
</feature>
<keyword evidence="6 11" id="KW-0819">tRNA processing</keyword>
<dbReference type="STRING" id="1548018.LS64_11580"/>
<keyword evidence="16" id="KW-1185">Reference proteome</keyword>
<dbReference type="InterPro" id="IPR040131">
    <property type="entry name" value="MnmG_N"/>
</dbReference>
<dbReference type="Proteomes" id="UP000029714">
    <property type="component" value="Unassembled WGS sequence"/>
</dbReference>
<dbReference type="RefSeq" id="WP_118949087.1">
    <property type="nucleotide sequence ID" value="NZ_QBIX01000001.1"/>
</dbReference>
<evidence type="ECO:0000256" key="5">
    <source>
        <dbReference type="ARBA" id="ARBA00022630"/>
    </source>
</evidence>
<evidence type="ECO:0000256" key="9">
    <source>
        <dbReference type="ARBA" id="ARBA00025948"/>
    </source>
</evidence>
<keyword evidence="8 11" id="KW-0520">NAD</keyword>
<feature type="binding site" evidence="11">
    <location>
        <position position="122"/>
    </location>
    <ligand>
        <name>FAD</name>
        <dbReference type="ChEBI" id="CHEBI:57692"/>
    </ligand>
</feature>
<evidence type="ECO:0000256" key="12">
    <source>
        <dbReference type="SAM" id="MobiDB-lite"/>
    </source>
</evidence>
<dbReference type="Proteomes" id="UP000477070">
    <property type="component" value="Unassembled WGS sequence"/>
</dbReference>
<dbReference type="Pfam" id="PF13932">
    <property type="entry name" value="SAM_GIDA_C"/>
    <property type="match status" value="1"/>
</dbReference>
<dbReference type="AlphaFoldDB" id="A0A347VIN4"/>
<dbReference type="InterPro" id="IPR020595">
    <property type="entry name" value="MnmG-rel_CS"/>
</dbReference>
<comment type="subcellular location">
    <subcellularLocation>
        <location evidence="11">Cytoplasm</location>
    </subcellularLocation>
</comment>
<dbReference type="Gene3D" id="1.10.10.1800">
    <property type="entry name" value="tRNA uridine 5-carboxymethylaminomethyl modification enzyme MnmG/GidA"/>
    <property type="match status" value="1"/>
</dbReference>
<keyword evidence="7 11" id="KW-0274">FAD</keyword>
<comment type="similarity">
    <text evidence="3 11">Belongs to the MnmG family.</text>
</comment>
<dbReference type="InterPro" id="IPR047001">
    <property type="entry name" value="MnmG_C_subdom"/>
</dbReference>
<dbReference type="PROSITE" id="PS01280">
    <property type="entry name" value="GIDA_1"/>
    <property type="match status" value="1"/>
</dbReference>
<dbReference type="GO" id="GO:0002098">
    <property type="term" value="P:tRNA wobble uridine modification"/>
    <property type="evidence" value="ECO:0007669"/>
    <property type="project" value="InterPro"/>
</dbReference>
<dbReference type="Gene3D" id="1.10.150.570">
    <property type="entry name" value="GidA associated domain, C-terminal subdomain"/>
    <property type="match status" value="1"/>
</dbReference>
<evidence type="ECO:0000256" key="6">
    <source>
        <dbReference type="ARBA" id="ARBA00022694"/>
    </source>
</evidence>
<evidence type="ECO:0000256" key="11">
    <source>
        <dbReference type="HAMAP-Rule" id="MF_00129"/>
    </source>
</evidence>
<dbReference type="SMART" id="SM01228">
    <property type="entry name" value="GIDA_assoc_3"/>
    <property type="match status" value="1"/>
</dbReference>
<accession>A0A347VIN4</accession>
<evidence type="ECO:0000313" key="16">
    <source>
        <dbReference type="Proteomes" id="UP000029714"/>
    </source>
</evidence>
<feature type="domain" description="tRNA uridine 5-carboxymethylaminomethyl modification enzyme C-terminal subdomain" evidence="13">
    <location>
        <begin position="701"/>
        <end position="772"/>
    </location>
</feature>
<dbReference type="PANTHER" id="PTHR11806:SF0">
    <property type="entry name" value="PROTEIN MTO1 HOMOLOG, MITOCHONDRIAL"/>
    <property type="match status" value="1"/>
</dbReference>
<comment type="function">
    <text evidence="2 11">NAD-binding protein involved in the addition of a carboxymethylaminomethyl (cmnm) group at the wobble position (U34) of certain tRNAs, forming tRNA-cmnm(5)s(2)U34.</text>
</comment>
<reference evidence="15 16" key="1">
    <citation type="journal article" date="2014" name="Genome Announc.">
        <title>Draft genome sequences of eight enterohepatic helicobacter species isolated from both laboratory and wild rodents.</title>
        <authorList>
            <person name="Sheh A."/>
            <person name="Shen Z."/>
            <person name="Fox J.G."/>
        </authorList>
    </citation>
    <scope>NUCLEOTIDE SEQUENCE [LARGE SCALE GENOMIC DNA]</scope>
    <source>
        <strain evidence="15 16">MIT 97-6194</strain>
    </source>
</reference>
<dbReference type="InterPro" id="IPR044920">
    <property type="entry name" value="MnmG_C_subdom_sf"/>
</dbReference>
<name>A0A347VIN4_9HELI</name>
<reference evidence="14 17" key="4">
    <citation type="submission" date="2019-12" db="EMBL/GenBank/DDBJ databases">
        <title>Multi-Generational Helicobacter saguini Isolates.</title>
        <authorList>
            <person name="Mannion A."/>
            <person name="Shen Z."/>
            <person name="Fox J.G."/>
        </authorList>
    </citation>
    <scope>NUCLEOTIDE SEQUENCE [LARGE SCALE GENOMIC DNA]</scope>
    <source>
        <strain evidence="14">16-048</strain>
        <strain evidence="17">16-048 (F4)</strain>
    </source>
</reference>
<sequence>MNNYDVIVIGGGHAGLEASFITAKMGLHTLLITHLIDNIALASCNPAVGGLGKGHLVKEVDSLGGLMGAITDISGLQYRILNASKGPAVRGTRAQIDMDLYRRYARDFALHTHGLEVMQGNVVEILCEDSKDSIKQAVGVKLSIGKEIYAKKVILTSGTFLNGKVHIGTHTSNNGRIGEISSNELSENLKRLGIPLSRLKTGTCPRILGTSIESKHLQKHYGDAINASLEHEEEMNEIWEEDSNNSQNLESRENIESKNVDSKVDSNNSQNLDSNNLPPAHHPTIEKDSIESNHNENNQKDLLLRNAIEKSDFKDWQAFQNFIHKNYNETKELDSISEREYNAIINESFLKQDAPYFSLLTHHYLNYGKKNLISRYLDKRLEHGYFRPHELPCFVTYTNETTHKIIESNFHLAPLFTGQIQGTGPRYCPSIEDKINRFRDKERHQLFLEPQTYAASEYYVNGLSTSLPFEVQESVIHSIEGLQNAKITRYGYAIEYDYSQPTNLYHTLESKIISSLYFAGQINGTTGYEEAAAQGITAGINAALSILYSQGKTSRKNLIFDRSESYIGVMIDDLVTKGTNEPYRVFTSRAEYRLLLREDNACFRLLKYAKELRLLDDSIIAQLEIDKKDIESNLYILDEDYTPSMEHLSLLESIGESGFSNKCKFSQIIGRDSMNAKKLRRLDSRFSNLSTRALKQLQIYAKYKDYIVKQEAQIKRSEKNLSLKIPSDFDYKNISGLSLEVIEKLSKERPTTLKEASLISGITPASLEVLELHLCIKHHKS</sequence>
<evidence type="ECO:0000256" key="8">
    <source>
        <dbReference type="ARBA" id="ARBA00023027"/>
    </source>
</evidence>
<dbReference type="HAMAP" id="MF_00129">
    <property type="entry name" value="MnmG_GidA"/>
    <property type="match status" value="1"/>
</dbReference>
<comment type="caution">
    <text evidence="15">The sequence shown here is derived from an EMBL/GenBank/DDBJ whole genome shotgun (WGS) entry which is preliminary data.</text>
</comment>
<feature type="compositionally biased region" description="Basic and acidic residues" evidence="12">
    <location>
        <begin position="283"/>
        <end position="294"/>
    </location>
</feature>
<dbReference type="PANTHER" id="PTHR11806">
    <property type="entry name" value="GLUCOSE INHIBITED DIVISION PROTEIN A"/>
    <property type="match status" value="1"/>
</dbReference>
<reference evidence="15 16" key="2">
    <citation type="journal article" date="2016" name="Infect. Immun.">
        <title>Helicobacter saguini, a Novel Helicobacter Isolated from Cotton-Top Tamarins with Ulcerative Colitis, Has Proinflammatory Properties and Induces Typhlocolitis and Dysplasia in Gnotobiotic IL-10-/- Mice.</title>
        <authorList>
            <person name="Shen Z."/>
            <person name="Mannion A."/>
            <person name="Whary M.T."/>
            <person name="Muthupalani S."/>
            <person name="Sheh A."/>
            <person name="Feng Y."/>
            <person name="Gong G."/>
            <person name="Vandamme P."/>
            <person name="Holcombe H.R."/>
            <person name="Paster B.J."/>
            <person name="Fox J.G."/>
        </authorList>
    </citation>
    <scope>NUCLEOTIDE SEQUENCE [LARGE SCALE GENOMIC DNA]</scope>
    <source>
        <strain evidence="15 16">MIT 97-6194</strain>
    </source>
</reference>